<comment type="similarity">
    <text evidence="1">Belongs to the peptidase C48 family.</text>
</comment>
<comment type="caution">
    <text evidence="5">The sequence shown here is derived from an EMBL/GenBank/DDBJ whole genome shotgun (WGS) entry which is preliminary data.</text>
</comment>
<dbReference type="OrthoDB" id="128191at2759"/>
<accession>W2VVH8</accession>
<proteinExistence type="inferred from homology"/>
<protein>
    <recommendedName>
        <fullName evidence="4">Ubiquitin-like protease family profile domain-containing protein</fullName>
    </recommendedName>
</protein>
<dbReference type="GO" id="GO:0008234">
    <property type="term" value="F:cysteine-type peptidase activity"/>
    <property type="evidence" value="ECO:0007669"/>
    <property type="project" value="InterPro"/>
</dbReference>
<evidence type="ECO:0000256" key="2">
    <source>
        <dbReference type="ARBA" id="ARBA00022670"/>
    </source>
</evidence>
<dbReference type="InterPro" id="IPR038765">
    <property type="entry name" value="Papain-like_cys_pep_sf"/>
</dbReference>
<sequence length="368" mass="41545">MLRKSSGMKEGRAKANKLVQGKLAPVQSVHRMLAQFDVADSYEDAQRGLAVISECTIPKSKKAIAGNFADDECEVDIRYVFPEEFVMKAQSAIRTFRNALGDGISSDGIGVRVPRFGVYSQQDINAMDRWHTAISYVTETTNAIKWALHTSIKRVEVPPELEDGVSEIPEDREAAFKWIPLRGERSTSLGSLLYRALRSFCENNWMDDAAMCHGLVLLQRENAGFGVVDPIFQQLPDEQVKVAPQANPFQEGNDVILIPMHVDGNHWCGIVIDFRAESRGITIFDPLQEKTGKYYDVCKAKLMEQYGELYHLLHVKKETKSRQPDMASCGVAVLMFFECKIRGITLLPKPSLAFMRFMRLRYLLKCTL</sequence>
<dbReference type="Proteomes" id="UP000018958">
    <property type="component" value="Unassembled WGS sequence"/>
</dbReference>
<name>W2VVH8_PHYNI</name>
<dbReference type="Gene3D" id="3.40.395.10">
    <property type="entry name" value="Adenoviral Proteinase, Chain A"/>
    <property type="match status" value="1"/>
</dbReference>
<keyword evidence="3" id="KW-0378">Hydrolase</keyword>
<organism evidence="5 6">
    <name type="scientific">Phytophthora nicotianae CJ01A1</name>
    <dbReference type="NCBI Taxonomy" id="1317063"/>
    <lineage>
        <taxon>Eukaryota</taxon>
        <taxon>Sar</taxon>
        <taxon>Stramenopiles</taxon>
        <taxon>Oomycota</taxon>
        <taxon>Peronosporomycetes</taxon>
        <taxon>Peronosporales</taxon>
        <taxon>Peronosporaceae</taxon>
        <taxon>Phytophthora</taxon>
    </lineage>
</organism>
<evidence type="ECO:0000313" key="6">
    <source>
        <dbReference type="Proteomes" id="UP000018958"/>
    </source>
</evidence>
<evidence type="ECO:0000256" key="3">
    <source>
        <dbReference type="ARBA" id="ARBA00022801"/>
    </source>
</evidence>
<dbReference type="AlphaFoldDB" id="W2VVH8"/>
<dbReference type="PROSITE" id="PS50600">
    <property type="entry name" value="ULP_PROTEASE"/>
    <property type="match status" value="1"/>
</dbReference>
<gene>
    <name evidence="5" type="ORF">F441_21375</name>
</gene>
<evidence type="ECO:0000256" key="1">
    <source>
        <dbReference type="ARBA" id="ARBA00005234"/>
    </source>
</evidence>
<evidence type="ECO:0000313" key="5">
    <source>
        <dbReference type="EMBL" id="ETP01389.1"/>
    </source>
</evidence>
<dbReference type="GO" id="GO:0006508">
    <property type="term" value="P:proteolysis"/>
    <property type="evidence" value="ECO:0007669"/>
    <property type="project" value="UniProtKB-KW"/>
</dbReference>
<dbReference type="Pfam" id="PF02902">
    <property type="entry name" value="Peptidase_C48"/>
    <property type="match status" value="1"/>
</dbReference>
<feature type="domain" description="Ubiquitin-like protease family profile" evidence="4">
    <location>
        <begin position="190"/>
        <end position="340"/>
    </location>
</feature>
<dbReference type="SUPFAM" id="SSF54001">
    <property type="entry name" value="Cysteine proteinases"/>
    <property type="match status" value="1"/>
</dbReference>
<keyword evidence="2" id="KW-0645">Protease</keyword>
<evidence type="ECO:0000259" key="4">
    <source>
        <dbReference type="PROSITE" id="PS50600"/>
    </source>
</evidence>
<dbReference type="InterPro" id="IPR003653">
    <property type="entry name" value="Peptidase_C48_C"/>
</dbReference>
<dbReference type="EMBL" id="ANIX01004263">
    <property type="protein sequence ID" value="ETP01389.1"/>
    <property type="molecule type" value="Genomic_DNA"/>
</dbReference>
<reference evidence="5 6" key="1">
    <citation type="submission" date="2013-11" db="EMBL/GenBank/DDBJ databases">
        <title>The Genome Sequence of Phytophthora parasitica CJ01A1.</title>
        <authorList>
            <consortium name="The Broad Institute Genomics Platform"/>
            <person name="Russ C."/>
            <person name="Tyler B."/>
            <person name="Panabieres F."/>
            <person name="Shan W."/>
            <person name="Tripathy S."/>
            <person name="Grunwald N."/>
            <person name="Machado M."/>
            <person name="Johnson C.S."/>
            <person name="Walker B."/>
            <person name="Young S.K."/>
            <person name="Zeng Q."/>
            <person name="Gargeya S."/>
            <person name="Fitzgerald M."/>
            <person name="Haas B."/>
            <person name="Abouelleil A."/>
            <person name="Allen A.W."/>
            <person name="Alvarado L."/>
            <person name="Arachchi H.M."/>
            <person name="Berlin A.M."/>
            <person name="Chapman S.B."/>
            <person name="Gainer-Dewar J."/>
            <person name="Goldberg J."/>
            <person name="Griggs A."/>
            <person name="Gujja S."/>
            <person name="Hansen M."/>
            <person name="Howarth C."/>
            <person name="Imamovic A."/>
            <person name="Ireland A."/>
            <person name="Larimer J."/>
            <person name="McCowan C."/>
            <person name="Murphy C."/>
            <person name="Pearson M."/>
            <person name="Poon T.W."/>
            <person name="Priest M."/>
            <person name="Roberts A."/>
            <person name="Saif S."/>
            <person name="Shea T."/>
            <person name="Sisk P."/>
            <person name="Sykes S."/>
            <person name="Wortman J."/>
            <person name="Nusbaum C."/>
            <person name="Birren B."/>
        </authorList>
    </citation>
    <scope>NUCLEOTIDE SEQUENCE [LARGE SCALE GENOMIC DNA]</scope>
    <source>
        <strain evidence="5 6">CJ01A1</strain>
    </source>
</reference>